<comment type="caution">
    <text evidence="2">The sequence shown here is derived from an EMBL/GenBank/DDBJ whole genome shotgun (WGS) entry which is preliminary data.</text>
</comment>
<keyword evidence="1" id="KW-0472">Membrane</keyword>
<evidence type="ECO:0000256" key="1">
    <source>
        <dbReference type="SAM" id="Phobius"/>
    </source>
</evidence>
<sequence>MSAPGIGKESHISLPDFGSVARLPKPIKAIVYLIMLSVITVAAIGALLATIVVIGQLSGAFNVFSFIS</sequence>
<dbReference type="AlphaFoldDB" id="A0A2N3XWD1"/>
<keyword evidence="1" id="KW-0812">Transmembrane</keyword>
<gene>
    <name evidence="2" type="ORF">A8926_2644</name>
</gene>
<evidence type="ECO:0000313" key="2">
    <source>
        <dbReference type="EMBL" id="PKW14984.1"/>
    </source>
</evidence>
<keyword evidence="1" id="KW-1133">Transmembrane helix</keyword>
<feature type="transmembrane region" description="Helical" evidence="1">
    <location>
        <begin position="29"/>
        <end position="54"/>
    </location>
</feature>
<dbReference type="EMBL" id="PJNB01000001">
    <property type="protein sequence ID" value="PKW14984.1"/>
    <property type="molecule type" value="Genomic_DNA"/>
</dbReference>
<keyword evidence="3" id="KW-1185">Reference proteome</keyword>
<evidence type="ECO:0000313" key="3">
    <source>
        <dbReference type="Proteomes" id="UP000233786"/>
    </source>
</evidence>
<name>A0A2N3XWD1_SACSN</name>
<dbReference type="RefSeq" id="WP_010695582.1">
    <property type="nucleotide sequence ID" value="NZ_CP061007.1"/>
</dbReference>
<proteinExistence type="predicted"/>
<organism evidence="2 3">
    <name type="scientific">Saccharopolyspora spinosa</name>
    <dbReference type="NCBI Taxonomy" id="60894"/>
    <lineage>
        <taxon>Bacteria</taxon>
        <taxon>Bacillati</taxon>
        <taxon>Actinomycetota</taxon>
        <taxon>Actinomycetes</taxon>
        <taxon>Pseudonocardiales</taxon>
        <taxon>Pseudonocardiaceae</taxon>
        <taxon>Saccharopolyspora</taxon>
    </lineage>
</organism>
<protein>
    <submittedName>
        <fullName evidence="2">Uncharacterized protein</fullName>
    </submittedName>
</protein>
<reference evidence="2" key="1">
    <citation type="submission" date="2017-12" db="EMBL/GenBank/DDBJ databases">
        <title>Sequencing the genomes of 1000 Actinobacteria strains.</title>
        <authorList>
            <person name="Klenk H.-P."/>
        </authorList>
    </citation>
    <scope>NUCLEOTIDE SEQUENCE [LARGE SCALE GENOMIC DNA]</scope>
    <source>
        <strain evidence="2">DSM 44228</strain>
    </source>
</reference>
<accession>A0A2N3XWD1</accession>
<dbReference type="OrthoDB" id="5195650at2"/>
<dbReference type="Proteomes" id="UP000233786">
    <property type="component" value="Unassembled WGS sequence"/>
</dbReference>